<organism evidence="2 3">
    <name type="scientific">Streptomyces synnematoformans</name>
    <dbReference type="NCBI Taxonomy" id="415721"/>
    <lineage>
        <taxon>Bacteria</taxon>
        <taxon>Bacillati</taxon>
        <taxon>Actinomycetota</taxon>
        <taxon>Actinomycetes</taxon>
        <taxon>Kitasatosporales</taxon>
        <taxon>Streptomycetaceae</taxon>
        <taxon>Streptomyces</taxon>
    </lineage>
</organism>
<protein>
    <recommendedName>
        <fullName evidence="1">Polynucleotide kinase PNKP phosphatase domain-containing protein</fullName>
    </recommendedName>
</protein>
<evidence type="ECO:0000313" key="3">
    <source>
        <dbReference type="Proteomes" id="UP001500443"/>
    </source>
</evidence>
<accession>A0ABN2ZB35</accession>
<proteinExistence type="predicted"/>
<comment type="caution">
    <text evidence="2">The sequence shown here is derived from an EMBL/GenBank/DDBJ whole genome shotgun (WGS) entry which is preliminary data.</text>
</comment>
<dbReference type="EMBL" id="BAAAPF010000208">
    <property type="protein sequence ID" value="GAA2139457.1"/>
    <property type="molecule type" value="Genomic_DNA"/>
</dbReference>
<dbReference type="SUPFAM" id="SSF56784">
    <property type="entry name" value="HAD-like"/>
    <property type="match status" value="1"/>
</dbReference>
<reference evidence="2 3" key="1">
    <citation type="journal article" date="2019" name="Int. J. Syst. Evol. Microbiol.">
        <title>The Global Catalogue of Microorganisms (GCM) 10K type strain sequencing project: providing services to taxonomists for standard genome sequencing and annotation.</title>
        <authorList>
            <consortium name="The Broad Institute Genomics Platform"/>
            <consortium name="The Broad Institute Genome Sequencing Center for Infectious Disease"/>
            <person name="Wu L."/>
            <person name="Ma J."/>
        </authorList>
    </citation>
    <scope>NUCLEOTIDE SEQUENCE [LARGE SCALE GENOMIC DNA]</scope>
    <source>
        <strain evidence="2 3">JCM 15481</strain>
    </source>
</reference>
<dbReference type="Gene3D" id="3.40.50.1000">
    <property type="entry name" value="HAD superfamily/HAD-like"/>
    <property type="match status" value="1"/>
</dbReference>
<dbReference type="RefSeq" id="WP_425582435.1">
    <property type="nucleotide sequence ID" value="NZ_BAAAPF010000208.1"/>
</dbReference>
<evidence type="ECO:0000259" key="1">
    <source>
        <dbReference type="Pfam" id="PF25109"/>
    </source>
</evidence>
<dbReference type="InterPro" id="IPR056782">
    <property type="entry name" value="HAD_PNKP"/>
</dbReference>
<feature type="domain" description="Polynucleotide kinase PNKP phosphatase" evidence="1">
    <location>
        <begin position="7"/>
        <end position="140"/>
    </location>
</feature>
<dbReference type="Pfam" id="PF25109">
    <property type="entry name" value="HAD_PNKP"/>
    <property type="match status" value="1"/>
</dbReference>
<dbReference type="InterPro" id="IPR023214">
    <property type="entry name" value="HAD_sf"/>
</dbReference>
<name>A0ABN2ZB35_9ACTN</name>
<keyword evidence="3" id="KW-1185">Reference proteome</keyword>
<sequence>MAKRDLAVFDLDGTLTDTRHRLHHVASAPKDWDAFFRAAPLDPPLPEGVALALRWAETCEVCYVTGRPERTRRDTEAWLAGHGLPEGPLWMRRGGDRRPARVAKPELLRRVARGRTVAVVVDDDEPVCAAYEKAGFRVVRADWMPPAETLRAAQEDEGRT</sequence>
<gene>
    <name evidence="2" type="ORF">GCM10009802_49460</name>
</gene>
<evidence type="ECO:0000313" key="2">
    <source>
        <dbReference type="EMBL" id="GAA2139457.1"/>
    </source>
</evidence>
<dbReference type="InterPro" id="IPR036412">
    <property type="entry name" value="HAD-like_sf"/>
</dbReference>
<dbReference type="Proteomes" id="UP001500443">
    <property type="component" value="Unassembled WGS sequence"/>
</dbReference>